<feature type="compositionally biased region" description="Acidic residues" evidence="1">
    <location>
        <begin position="633"/>
        <end position="642"/>
    </location>
</feature>
<dbReference type="SUPFAM" id="SSF50630">
    <property type="entry name" value="Acid proteases"/>
    <property type="match status" value="1"/>
</dbReference>
<reference evidence="2" key="1">
    <citation type="submission" date="2022-01" db="EMBL/GenBank/DDBJ databases">
        <authorList>
            <person name="King R."/>
        </authorList>
    </citation>
    <scope>NUCLEOTIDE SEQUENCE</scope>
</reference>
<keyword evidence="3" id="KW-1185">Reference proteome</keyword>
<dbReference type="Proteomes" id="UP001152799">
    <property type="component" value="Chromosome 7"/>
</dbReference>
<organism evidence="2 3">
    <name type="scientific">Ceutorhynchus assimilis</name>
    <name type="common">cabbage seed weevil</name>
    <dbReference type="NCBI Taxonomy" id="467358"/>
    <lineage>
        <taxon>Eukaryota</taxon>
        <taxon>Metazoa</taxon>
        <taxon>Ecdysozoa</taxon>
        <taxon>Arthropoda</taxon>
        <taxon>Hexapoda</taxon>
        <taxon>Insecta</taxon>
        <taxon>Pterygota</taxon>
        <taxon>Neoptera</taxon>
        <taxon>Endopterygota</taxon>
        <taxon>Coleoptera</taxon>
        <taxon>Polyphaga</taxon>
        <taxon>Cucujiformia</taxon>
        <taxon>Curculionidae</taxon>
        <taxon>Ceutorhynchinae</taxon>
        <taxon>Ceutorhynchus</taxon>
    </lineage>
</organism>
<dbReference type="InterPro" id="IPR046349">
    <property type="entry name" value="C1-like_sf"/>
</dbReference>
<dbReference type="PANTHER" id="PTHR37984:SF13">
    <property type="entry name" value="RIBONUCLEASE H"/>
    <property type="match status" value="1"/>
</dbReference>
<dbReference type="Gene3D" id="4.10.60.10">
    <property type="entry name" value="Zinc finger, CCHC-type"/>
    <property type="match status" value="1"/>
</dbReference>
<dbReference type="SUPFAM" id="SSF57889">
    <property type="entry name" value="Cysteine-rich domain"/>
    <property type="match status" value="1"/>
</dbReference>
<evidence type="ECO:0008006" key="4">
    <source>
        <dbReference type="Google" id="ProtNLM"/>
    </source>
</evidence>
<feature type="region of interest" description="Disordered" evidence="1">
    <location>
        <begin position="596"/>
        <end position="642"/>
    </location>
</feature>
<name>A0A9N9MY55_9CUCU</name>
<dbReference type="AlphaFoldDB" id="A0A9N9MY55"/>
<dbReference type="InterPro" id="IPR050951">
    <property type="entry name" value="Retrovirus_Pol_polyprotein"/>
</dbReference>
<dbReference type="InterPro" id="IPR021109">
    <property type="entry name" value="Peptidase_aspartic_dom_sf"/>
</dbReference>
<proteinExistence type="predicted"/>
<sequence length="642" mass="73677">MQSYFSKEKMLLISRPTDQLGCCLMYSYKYFTKILMKRFKRDERILYFFLCDWRCLWCHATVHTHCRLNTQKQCPLGPARVSVVPPTALHSVQDEAWEVVRPQASSPLLVFVNSKSEKKTMPKESAEASVSTVNSHIFQVRPPEFDPEVFEFSTWFIKFENFLVLSSITNEDLRRALLIDSLGTRPFHTLVSLCLPKSPKEYTFQQLIDKLDANYGRVTFISTERFKFFSNRQAKGQSLNDFANSLKDVTKKCDFPSNFYEDALITAFLTGIHSDSIRKQLLQKDLKRFSEALEAARTIEGLLCNNDNNNHLTLETNKINRMPFPPRNKNPNNTNSSCHSCGGMHLRSNCRFKDAICNKCSTKGHIAKVCRKSTYPSRSYEQNNRVKPQAQGFRPRKTHNVFESTGKPEENLVDDFDILEINKIHALNKIHAPALKMPVYINNKLIEFEFDTGSCATIANEEVWELVGKPDLVPPSATLSSFSGHTIDLMATKASPSELFLGRQIRTTLDLVKPAINKKTEFPASRFKIGETVWVKMFKNLNTYSWEKGAILEQIATNVWKIEVNDKEVKRHSNQIKYYKGSNNGSEEEIELELPVRGSKTGSPVRNNRRSLPIALRKPKRNCGPPQRLGYQPEEEEEEEEE</sequence>
<accession>A0A9N9MY55</accession>
<dbReference type="PANTHER" id="PTHR37984">
    <property type="entry name" value="PROTEIN CBG26694"/>
    <property type="match status" value="1"/>
</dbReference>
<gene>
    <name evidence="2" type="ORF">CEUTPL_LOCUS11886</name>
</gene>
<dbReference type="OrthoDB" id="6772862at2759"/>
<protein>
    <recommendedName>
        <fullName evidence="4">CCHC-type domain-containing protein</fullName>
    </recommendedName>
</protein>
<dbReference type="EMBL" id="OU892283">
    <property type="protein sequence ID" value="CAG9771454.1"/>
    <property type="molecule type" value="Genomic_DNA"/>
</dbReference>
<evidence type="ECO:0000313" key="3">
    <source>
        <dbReference type="Proteomes" id="UP001152799"/>
    </source>
</evidence>
<evidence type="ECO:0000256" key="1">
    <source>
        <dbReference type="SAM" id="MobiDB-lite"/>
    </source>
</evidence>
<evidence type="ECO:0000313" key="2">
    <source>
        <dbReference type="EMBL" id="CAG9771454.1"/>
    </source>
</evidence>